<accession>A0A6N7W723</accession>
<sequence>MRYADDALIFCKSRKSAERTLGNIIPYIEEELFLKVNRAKTTVWHVSKIKYLGYAFYRNKGKCRFRVHPKTVRKMKDRIWEITRKSKGWGNEYRRQKLTEYVRGGIKYYKLADMKGLMAETDEWLRRRIRAIYWKQWKKVKTRYRNL</sequence>
<evidence type="ECO:0000313" key="3">
    <source>
        <dbReference type="Proteomes" id="UP000436047"/>
    </source>
</evidence>
<proteinExistence type="predicted"/>
<dbReference type="SUPFAM" id="SSF56672">
    <property type="entry name" value="DNA/RNA polymerases"/>
    <property type="match status" value="1"/>
</dbReference>
<evidence type="ECO:0000259" key="1">
    <source>
        <dbReference type="PROSITE" id="PS50878"/>
    </source>
</evidence>
<dbReference type="PROSITE" id="PS50878">
    <property type="entry name" value="RT_POL"/>
    <property type="match status" value="1"/>
</dbReference>
<dbReference type="EMBL" id="VUMI01000054">
    <property type="protein sequence ID" value="MSS91066.1"/>
    <property type="molecule type" value="Genomic_DNA"/>
</dbReference>
<comment type="caution">
    <text evidence="2">The sequence shown here is derived from an EMBL/GenBank/DDBJ whole genome shotgun (WGS) entry which is preliminary data.</text>
</comment>
<dbReference type="GeneID" id="87798907"/>
<protein>
    <recommendedName>
        <fullName evidence="1">Reverse transcriptase domain-containing protein</fullName>
    </recommendedName>
</protein>
<organism evidence="2 3">
    <name type="scientific">Eisenbergiella porci</name>
    <dbReference type="NCBI Taxonomy" id="2652274"/>
    <lineage>
        <taxon>Bacteria</taxon>
        <taxon>Bacillati</taxon>
        <taxon>Bacillota</taxon>
        <taxon>Clostridia</taxon>
        <taxon>Lachnospirales</taxon>
        <taxon>Lachnospiraceae</taxon>
        <taxon>Eisenbergiella</taxon>
    </lineage>
</organism>
<dbReference type="InterPro" id="IPR000477">
    <property type="entry name" value="RT_dom"/>
</dbReference>
<evidence type="ECO:0000313" key="2">
    <source>
        <dbReference type="EMBL" id="MSS91066.1"/>
    </source>
</evidence>
<dbReference type="RefSeq" id="WP_330588809.1">
    <property type="nucleotide sequence ID" value="NZ_JAXDZL010000209.1"/>
</dbReference>
<gene>
    <name evidence="2" type="ORF">FYJ45_23335</name>
</gene>
<dbReference type="Pfam" id="PF08388">
    <property type="entry name" value="GIIM"/>
    <property type="match status" value="1"/>
</dbReference>
<keyword evidence="3" id="KW-1185">Reference proteome</keyword>
<feature type="domain" description="Reverse transcriptase" evidence="1">
    <location>
        <begin position="1"/>
        <end position="56"/>
    </location>
</feature>
<dbReference type="AlphaFoldDB" id="A0A6N7W723"/>
<dbReference type="Pfam" id="PF00078">
    <property type="entry name" value="RVT_1"/>
    <property type="match status" value="1"/>
</dbReference>
<reference evidence="2 3" key="1">
    <citation type="submission" date="2019-08" db="EMBL/GenBank/DDBJ databases">
        <title>In-depth cultivation of the pig gut microbiome towards novel bacterial diversity and tailored functional studies.</title>
        <authorList>
            <person name="Wylensek D."/>
            <person name="Hitch T.C.A."/>
            <person name="Clavel T."/>
        </authorList>
    </citation>
    <scope>NUCLEOTIDE SEQUENCE [LARGE SCALE GENOMIC DNA]</scope>
    <source>
        <strain evidence="2 3">WCA-389-WT-23B</strain>
    </source>
</reference>
<dbReference type="InterPro" id="IPR043502">
    <property type="entry name" value="DNA/RNA_pol_sf"/>
</dbReference>
<name>A0A6N7W723_9FIRM</name>
<dbReference type="InterPro" id="IPR013597">
    <property type="entry name" value="Mat_intron_G2"/>
</dbReference>
<dbReference type="Proteomes" id="UP000436047">
    <property type="component" value="Unassembled WGS sequence"/>
</dbReference>